<sequence length="265" mass="30668">MPSNPSQQSSELSGERKFTIPITIVFTILSIWSIVQGIIAITFGSLFYSFSLSTFGISSIGQLVIIFYIYHKLLTEHYMKSLLSTATETTPILNNRNGINARRKTEKRIAICGMFVFIIFSIVTLISLFYINKKIDDHPEHNQPPPPGDDDDDFEKRRPTLYILLFSVYAIHPFFILIPAIWYLSSITNSLVWREATIWTILFFFMAYIQFINSQLLYFVTWKTREMVCTLLMAILFLIYAARLGWMYLRRGGNIEDQVRPAINA</sequence>
<comment type="caution">
    <text evidence="2">The sequence shown here is derived from an EMBL/GenBank/DDBJ whole genome shotgun (WGS) entry which is preliminary data.</text>
</comment>
<feature type="transmembrane region" description="Helical" evidence="1">
    <location>
        <begin position="231"/>
        <end position="249"/>
    </location>
</feature>
<name>A0A9W4WY58_9GLOM</name>
<dbReference type="EMBL" id="CAMKVN010000926">
    <property type="protein sequence ID" value="CAI2172335.1"/>
    <property type="molecule type" value="Genomic_DNA"/>
</dbReference>
<evidence type="ECO:0000313" key="3">
    <source>
        <dbReference type="Proteomes" id="UP001153678"/>
    </source>
</evidence>
<keyword evidence="1" id="KW-0472">Membrane</keyword>
<feature type="transmembrane region" description="Helical" evidence="1">
    <location>
        <begin position="20"/>
        <end position="41"/>
    </location>
</feature>
<feature type="transmembrane region" description="Helical" evidence="1">
    <location>
        <begin position="47"/>
        <end position="70"/>
    </location>
</feature>
<evidence type="ECO:0000256" key="1">
    <source>
        <dbReference type="SAM" id="Phobius"/>
    </source>
</evidence>
<organism evidence="2 3">
    <name type="scientific">Funneliformis geosporum</name>
    <dbReference type="NCBI Taxonomy" id="1117311"/>
    <lineage>
        <taxon>Eukaryota</taxon>
        <taxon>Fungi</taxon>
        <taxon>Fungi incertae sedis</taxon>
        <taxon>Mucoromycota</taxon>
        <taxon>Glomeromycotina</taxon>
        <taxon>Glomeromycetes</taxon>
        <taxon>Glomerales</taxon>
        <taxon>Glomeraceae</taxon>
        <taxon>Funneliformis</taxon>
    </lineage>
</organism>
<feature type="transmembrane region" description="Helical" evidence="1">
    <location>
        <begin position="196"/>
        <end position="219"/>
    </location>
</feature>
<accession>A0A9W4WY58</accession>
<keyword evidence="3" id="KW-1185">Reference proteome</keyword>
<reference evidence="2" key="1">
    <citation type="submission" date="2022-08" db="EMBL/GenBank/DDBJ databases">
        <authorList>
            <person name="Kallberg Y."/>
            <person name="Tangrot J."/>
            <person name="Rosling A."/>
        </authorList>
    </citation>
    <scope>NUCLEOTIDE SEQUENCE</scope>
    <source>
        <strain evidence="2">Wild A</strain>
    </source>
</reference>
<feature type="transmembrane region" description="Helical" evidence="1">
    <location>
        <begin position="109"/>
        <end position="131"/>
    </location>
</feature>
<dbReference type="AlphaFoldDB" id="A0A9W4WY58"/>
<keyword evidence="1" id="KW-0812">Transmembrane</keyword>
<proteinExistence type="predicted"/>
<keyword evidence="1" id="KW-1133">Transmembrane helix</keyword>
<feature type="transmembrane region" description="Helical" evidence="1">
    <location>
        <begin position="161"/>
        <end position="184"/>
    </location>
</feature>
<dbReference type="OrthoDB" id="2332528at2759"/>
<dbReference type="Proteomes" id="UP001153678">
    <property type="component" value="Unassembled WGS sequence"/>
</dbReference>
<protein>
    <submittedName>
        <fullName evidence="2">13310_t:CDS:1</fullName>
    </submittedName>
</protein>
<evidence type="ECO:0000313" key="2">
    <source>
        <dbReference type="EMBL" id="CAI2172335.1"/>
    </source>
</evidence>
<gene>
    <name evidence="2" type="ORF">FWILDA_LOCUS5527</name>
</gene>